<dbReference type="CDD" id="cd15482">
    <property type="entry name" value="Sialidase_non-viral"/>
    <property type="match status" value="1"/>
</dbReference>
<dbReference type="EMBL" id="WTYQ01000003">
    <property type="protein sequence ID" value="MXP26413.1"/>
    <property type="molecule type" value="Genomic_DNA"/>
</dbReference>
<proteinExistence type="predicted"/>
<reference evidence="2 3" key="1">
    <citation type="submission" date="2019-12" db="EMBL/GenBank/DDBJ databases">
        <title>Genomic-based taxomic classification of the family Erythrobacteraceae.</title>
        <authorList>
            <person name="Xu L."/>
        </authorList>
    </citation>
    <scope>NUCLEOTIDE SEQUENCE [LARGE SCALE GENOMIC DNA]</scope>
    <source>
        <strain evidence="2 3">DSM 18604</strain>
    </source>
</reference>
<dbReference type="OrthoDB" id="9798693at2"/>
<evidence type="ECO:0000313" key="2">
    <source>
        <dbReference type="EMBL" id="MXP26413.1"/>
    </source>
</evidence>
<comment type="caution">
    <text evidence="2">The sequence shown here is derived from an EMBL/GenBank/DDBJ whole genome shotgun (WGS) entry which is preliminary data.</text>
</comment>
<evidence type="ECO:0000259" key="1">
    <source>
        <dbReference type="Pfam" id="PF13449"/>
    </source>
</evidence>
<protein>
    <submittedName>
        <fullName evidence="2">Esterase-like activity of phytase family protein</fullName>
    </submittedName>
</protein>
<dbReference type="InterPro" id="IPR027372">
    <property type="entry name" value="Phytase-like_dom"/>
</dbReference>
<organism evidence="2 3">
    <name type="scientific">Altericroceibacterium indicum</name>
    <dbReference type="NCBI Taxonomy" id="374177"/>
    <lineage>
        <taxon>Bacteria</taxon>
        <taxon>Pseudomonadati</taxon>
        <taxon>Pseudomonadota</taxon>
        <taxon>Alphaproteobacteria</taxon>
        <taxon>Sphingomonadales</taxon>
        <taxon>Erythrobacteraceae</taxon>
        <taxon>Altericroceibacterium</taxon>
    </lineage>
</organism>
<accession>A0A845AAZ1</accession>
<sequence length="353" mass="39035">MSRLAAASIKRLLLGLLVAICLLPPIWWRSPVPPPWSDGAMQITRLVGESDLPAAQGHMRLMGVWQLASDAREFGGYSSLLAMPDGQFQTYSDFGWRLRFSAPGAPQRPARLDHVPTDRKLLKKWQSDIESATRDPKTGDIWLGYEGMNMIRRHSAANGKWASVHPPEMAHWPHNSGAESLLRLADGRFIVMSEGGTGPKPAPSVGLLYDHDPVEGGTPLIFGLAHPKGYRSTDMAQLPDGRVLILLRDFDPPFPPIFRSRLLIADPATIKKGQYWHWQTLLDFASPIPSENYEGLAVRDLGGGLVDLWMISDDNQAVLQQTLLLQIRWDMGQAKGKQTEAAATQALKMSSAH</sequence>
<dbReference type="AlphaFoldDB" id="A0A845AAZ1"/>
<evidence type="ECO:0000313" key="3">
    <source>
        <dbReference type="Proteomes" id="UP000460561"/>
    </source>
</evidence>
<dbReference type="Pfam" id="PF13449">
    <property type="entry name" value="Phytase-like"/>
    <property type="match status" value="1"/>
</dbReference>
<dbReference type="RefSeq" id="WP_160739589.1">
    <property type="nucleotide sequence ID" value="NZ_WTYQ01000003.1"/>
</dbReference>
<dbReference type="Proteomes" id="UP000460561">
    <property type="component" value="Unassembled WGS sequence"/>
</dbReference>
<feature type="domain" description="Phytase-like" evidence="1">
    <location>
        <begin position="73"/>
        <end position="315"/>
    </location>
</feature>
<name>A0A845AAZ1_9SPHN</name>
<gene>
    <name evidence="2" type="ORF">GRI39_10225</name>
</gene>
<keyword evidence="3" id="KW-1185">Reference proteome</keyword>